<name>A0A844ZAH6_9SPHN</name>
<feature type="transmembrane region" description="Helical" evidence="1">
    <location>
        <begin position="310"/>
        <end position="329"/>
    </location>
</feature>
<evidence type="ECO:0000313" key="4">
    <source>
        <dbReference type="EMBL" id="MXO84915.1"/>
    </source>
</evidence>
<proteinExistence type="predicted"/>
<keyword evidence="4" id="KW-0808">Transferase</keyword>
<feature type="transmembrane region" description="Helical" evidence="1">
    <location>
        <begin position="380"/>
        <end position="400"/>
    </location>
</feature>
<dbReference type="AlphaFoldDB" id="A0A844ZAH6"/>
<dbReference type="InterPro" id="IPR002656">
    <property type="entry name" value="Acyl_transf_3_dom"/>
</dbReference>
<dbReference type="InterPro" id="IPR043968">
    <property type="entry name" value="SGNH"/>
</dbReference>
<feature type="transmembrane region" description="Helical" evidence="1">
    <location>
        <begin position="52"/>
        <end position="72"/>
    </location>
</feature>
<evidence type="ECO:0000259" key="3">
    <source>
        <dbReference type="Pfam" id="PF19040"/>
    </source>
</evidence>
<organism evidence="4 5">
    <name type="scientific">Parapontixanthobacter aurantiacus</name>
    <dbReference type="NCBI Taxonomy" id="1463599"/>
    <lineage>
        <taxon>Bacteria</taxon>
        <taxon>Pseudomonadati</taxon>
        <taxon>Pseudomonadota</taxon>
        <taxon>Alphaproteobacteria</taxon>
        <taxon>Sphingomonadales</taxon>
        <taxon>Erythrobacteraceae</taxon>
        <taxon>Parapontixanthobacter</taxon>
    </lineage>
</organism>
<feature type="transmembrane region" description="Helical" evidence="1">
    <location>
        <begin position="275"/>
        <end position="298"/>
    </location>
</feature>
<keyword evidence="1" id="KW-0472">Membrane</keyword>
<dbReference type="Proteomes" id="UP000433104">
    <property type="component" value="Unassembled WGS sequence"/>
</dbReference>
<dbReference type="PANTHER" id="PTHR23028">
    <property type="entry name" value="ACETYLTRANSFERASE"/>
    <property type="match status" value="1"/>
</dbReference>
<dbReference type="RefSeq" id="WP_160681414.1">
    <property type="nucleotide sequence ID" value="NZ_WTYW01000001.1"/>
</dbReference>
<evidence type="ECO:0000259" key="2">
    <source>
        <dbReference type="Pfam" id="PF01757"/>
    </source>
</evidence>
<feature type="transmembrane region" description="Helical" evidence="1">
    <location>
        <begin position="188"/>
        <end position="210"/>
    </location>
</feature>
<dbReference type="EMBL" id="WTYW01000001">
    <property type="protein sequence ID" value="MXO84915.1"/>
    <property type="molecule type" value="Genomic_DNA"/>
</dbReference>
<dbReference type="Pfam" id="PF19040">
    <property type="entry name" value="SGNH"/>
    <property type="match status" value="1"/>
</dbReference>
<dbReference type="PANTHER" id="PTHR23028:SF53">
    <property type="entry name" value="ACYL_TRANSF_3 DOMAIN-CONTAINING PROTEIN"/>
    <property type="match status" value="1"/>
</dbReference>
<dbReference type="OrthoDB" id="9796461at2"/>
<feature type="transmembrane region" description="Helical" evidence="1">
    <location>
        <begin position="93"/>
        <end position="113"/>
    </location>
</feature>
<feature type="domain" description="Acyltransferase 3" evidence="2">
    <location>
        <begin position="28"/>
        <end position="359"/>
    </location>
</feature>
<accession>A0A844ZAH6</accession>
<feature type="transmembrane region" description="Helical" evidence="1">
    <location>
        <begin position="341"/>
        <end position="359"/>
    </location>
</feature>
<feature type="domain" description="SGNH" evidence="3">
    <location>
        <begin position="436"/>
        <end position="660"/>
    </location>
</feature>
<evidence type="ECO:0000313" key="5">
    <source>
        <dbReference type="Proteomes" id="UP000433104"/>
    </source>
</evidence>
<keyword evidence="1" id="KW-0812">Transmembrane</keyword>
<keyword evidence="5" id="KW-1185">Reference proteome</keyword>
<dbReference type="InterPro" id="IPR050879">
    <property type="entry name" value="Acyltransferase_3"/>
</dbReference>
<evidence type="ECO:0000256" key="1">
    <source>
        <dbReference type="SAM" id="Phobius"/>
    </source>
</evidence>
<protein>
    <submittedName>
        <fullName evidence="4">Acyltransferase family protein</fullName>
    </submittedName>
</protein>
<dbReference type="GO" id="GO:0009103">
    <property type="term" value="P:lipopolysaccharide biosynthetic process"/>
    <property type="evidence" value="ECO:0007669"/>
    <property type="project" value="TreeGrafter"/>
</dbReference>
<feature type="transmembrane region" description="Helical" evidence="1">
    <location>
        <begin position="216"/>
        <end position="238"/>
    </location>
</feature>
<keyword evidence="1" id="KW-1133">Transmembrane helix</keyword>
<gene>
    <name evidence="4" type="ORF">GRI38_02555</name>
</gene>
<reference evidence="4 5" key="1">
    <citation type="submission" date="2019-12" db="EMBL/GenBank/DDBJ databases">
        <title>Genomic-based taxomic classification of the family Erythrobacteraceae.</title>
        <authorList>
            <person name="Xu L."/>
        </authorList>
    </citation>
    <scope>NUCLEOTIDE SEQUENCE [LARGE SCALE GENOMIC DNA]</scope>
    <source>
        <strain evidence="4 5">MCCC 1A09962</strain>
    </source>
</reference>
<dbReference type="GO" id="GO:0016747">
    <property type="term" value="F:acyltransferase activity, transferring groups other than amino-acyl groups"/>
    <property type="evidence" value="ECO:0007669"/>
    <property type="project" value="InterPro"/>
</dbReference>
<dbReference type="Pfam" id="PF01757">
    <property type="entry name" value="Acyl_transf_3"/>
    <property type="match status" value="1"/>
</dbReference>
<feature type="transmembrane region" description="Helical" evidence="1">
    <location>
        <begin position="28"/>
        <end position="46"/>
    </location>
</feature>
<feature type="transmembrane region" description="Helical" evidence="1">
    <location>
        <begin position="250"/>
        <end position="269"/>
    </location>
</feature>
<sequence length="684" mass="75878">MASQTSPVSTMFHGKGGRSAVRPFRDDVQGLRGIAVLLVVLYHAGVPGLSGGFVGVDVFFVISGFLITPILYDEVLREGRIDFLNFMARRIRRLLPAMIVVLIFTGLAGLLIYSPYQHSELANTVLSCAVYASNLLFVWRQTDYLADNLSESPLLHTWSLSVEEQFYFIWPLTIFAFARIGRRTQKGVYFAVISGIGLAGALSFASSVWLTDTYQSFAFFMMPTRIWEFAAGGAAALSTRLFSIYGGNRWLSLASFAALVILLATASIFDEQTLFPGTAAAIPVIATTVLLALGSWTNDGPMTRALKVKPLSYVGTISYSFYLWHWPILLLADELGTGEHIIERLFLVAISFIVAIISYHCIENPVRHSRVLSSKPLRSISMLVVFSCVGIVAALTWRLAAEGWKMQPDQKVYAAAAVQNTTLRDAGCVADFYERAVRPCRFGTQNGSRTIVLLGDSHAAQWFTPIREIAERRGWKLITLVKVACPPAHVSFYYQSLGRRYRECEQWRGAALQYISELAPELVVVTGSLAYAVDPEAWRTGTGQLFDELTASGSHVLQLRDNPRPGFDVVACLSQASWGAEWRRSLGLPPQDCRFERAGTLNTERYKGEYSEIAARRLVTGLDLTDRICPGSICPVERSGQVIYRDTNHLTEYFVKTLSGELSVIINKIMSRRTDSEIRSSEAP</sequence>
<comment type="caution">
    <text evidence="4">The sequence shown here is derived from an EMBL/GenBank/DDBJ whole genome shotgun (WGS) entry which is preliminary data.</text>
</comment>
<dbReference type="GO" id="GO:0016020">
    <property type="term" value="C:membrane"/>
    <property type="evidence" value="ECO:0007669"/>
    <property type="project" value="TreeGrafter"/>
</dbReference>
<keyword evidence="4" id="KW-0012">Acyltransferase</keyword>